<dbReference type="EnsemblPlants" id="TuG1812G0200004550.01.T01">
    <property type="protein sequence ID" value="TuG1812G0200004550.01.T01.cds374375"/>
    <property type="gene ID" value="TuG1812G0200004550.01"/>
</dbReference>
<dbReference type="Gramene" id="TuG1812G0200004550.01.T01">
    <property type="protein sequence ID" value="TuG1812G0200004550.01.T01.cds374375"/>
    <property type="gene ID" value="TuG1812G0200004550.01"/>
</dbReference>
<reference evidence="2" key="1">
    <citation type="journal article" date="2013" name="Nature">
        <title>Draft genome of the wheat A-genome progenitor Triticum urartu.</title>
        <authorList>
            <person name="Ling H.Q."/>
            <person name="Zhao S."/>
            <person name="Liu D."/>
            <person name="Wang J."/>
            <person name="Sun H."/>
            <person name="Zhang C."/>
            <person name="Fan H."/>
            <person name="Li D."/>
            <person name="Dong L."/>
            <person name="Tao Y."/>
            <person name="Gao C."/>
            <person name="Wu H."/>
            <person name="Li Y."/>
            <person name="Cui Y."/>
            <person name="Guo X."/>
            <person name="Zheng S."/>
            <person name="Wang B."/>
            <person name="Yu K."/>
            <person name="Liang Q."/>
            <person name="Yang W."/>
            <person name="Lou X."/>
            <person name="Chen J."/>
            <person name="Feng M."/>
            <person name="Jian J."/>
            <person name="Zhang X."/>
            <person name="Luo G."/>
            <person name="Jiang Y."/>
            <person name="Liu J."/>
            <person name="Wang Z."/>
            <person name="Sha Y."/>
            <person name="Zhang B."/>
            <person name="Wu H."/>
            <person name="Tang D."/>
            <person name="Shen Q."/>
            <person name="Xue P."/>
            <person name="Zou S."/>
            <person name="Wang X."/>
            <person name="Liu X."/>
            <person name="Wang F."/>
            <person name="Yang Y."/>
            <person name="An X."/>
            <person name="Dong Z."/>
            <person name="Zhang K."/>
            <person name="Zhang X."/>
            <person name="Luo M.C."/>
            <person name="Dvorak J."/>
            <person name="Tong Y."/>
            <person name="Wang J."/>
            <person name="Yang H."/>
            <person name="Li Z."/>
            <person name="Wang D."/>
            <person name="Zhang A."/>
            <person name="Wang J."/>
        </authorList>
    </citation>
    <scope>NUCLEOTIDE SEQUENCE</scope>
    <source>
        <strain evidence="2">cv. G1812</strain>
    </source>
</reference>
<evidence type="ECO:0000313" key="2">
    <source>
        <dbReference type="Proteomes" id="UP000015106"/>
    </source>
</evidence>
<reference evidence="1" key="2">
    <citation type="submission" date="2018-03" db="EMBL/GenBank/DDBJ databases">
        <title>The Triticum urartu genome reveals the dynamic nature of wheat genome evolution.</title>
        <authorList>
            <person name="Ling H."/>
            <person name="Ma B."/>
            <person name="Shi X."/>
            <person name="Liu H."/>
            <person name="Dong L."/>
            <person name="Sun H."/>
            <person name="Cao Y."/>
            <person name="Gao Q."/>
            <person name="Zheng S."/>
            <person name="Li Y."/>
            <person name="Yu Y."/>
            <person name="Du H."/>
            <person name="Qi M."/>
            <person name="Li Y."/>
            <person name="Yu H."/>
            <person name="Cui Y."/>
            <person name="Wang N."/>
            <person name="Chen C."/>
            <person name="Wu H."/>
            <person name="Zhao Y."/>
            <person name="Zhang J."/>
            <person name="Li Y."/>
            <person name="Zhou W."/>
            <person name="Zhang B."/>
            <person name="Hu W."/>
            <person name="Eijk M."/>
            <person name="Tang J."/>
            <person name="Witsenboer H."/>
            <person name="Zhao S."/>
            <person name="Li Z."/>
            <person name="Zhang A."/>
            <person name="Wang D."/>
            <person name="Liang C."/>
        </authorList>
    </citation>
    <scope>NUCLEOTIDE SEQUENCE [LARGE SCALE GENOMIC DNA]</scope>
    <source>
        <strain evidence="1">cv. G1812</strain>
    </source>
</reference>
<protein>
    <submittedName>
        <fullName evidence="1">Uncharacterized protein</fullName>
    </submittedName>
</protein>
<proteinExistence type="predicted"/>
<accession>A0A8R7TL58</accession>
<dbReference type="AlphaFoldDB" id="A0A8R7TL58"/>
<sequence>WEPEQQRYRLLPLFLGTGARVGLQPSCSSPAVPVLDDAVAVGAGVQPRLEALVAAKQPHRISGWCSLLRRLRRAPPTASGRAATSTSRTVGSIDSATADACAASGAGAGCARCPFPWYSSPPPYLTCSSTTSYSLAVPDGLSATKLVDGGWTGSWWVG</sequence>
<dbReference type="Proteomes" id="UP000015106">
    <property type="component" value="Chromosome 2"/>
</dbReference>
<reference evidence="1" key="3">
    <citation type="submission" date="2022-06" db="UniProtKB">
        <authorList>
            <consortium name="EnsemblPlants"/>
        </authorList>
    </citation>
    <scope>IDENTIFICATION</scope>
</reference>
<organism evidence="1 2">
    <name type="scientific">Triticum urartu</name>
    <name type="common">Red wild einkorn</name>
    <name type="synonym">Crithodium urartu</name>
    <dbReference type="NCBI Taxonomy" id="4572"/>
    <lineage>
        <taxon>Eukaryota</taxon>
        <taxon>Viridiplantae</taxon>
        <taxon>Streptophyta</taxon>
        <taxon>Embryophyta</taxon>
        <taxon>Tracheophyta</taxon>
        <taxon>Spermatophyta</taxon>
        <taxon>Magnoliopsida</taxon>
        <taxon>Liliopsida</taxon>
        <taxon>Poales</taxon>
        <taxon>Poaceae</taxon>
        <taxon>BOP clade</taxon>
        <taxon>Pooideae</taxon>
        <taxon>Triticodae</taxon>
        <taxon>Triticeae</taxon>
        <taxon>Triticinae</taxon>
        <taxon>Triticum</taxon>
    </lineage>
</organism>
<name>A0A8R7TL58_TRIUA</name>
<keyword evidence="2" id="KW-1185">Reference proteome</keyword>
<evidence type="ECO:0000313" key="1">
    <source>
        <dbReference type="EnsemblPlants" id="TuG1812G0200004550.01.T01.cds374375"/>
    </source>
</evidence>